<dbReference type="PROSITE" id="PS50082">
    <property type="entry name" value="WD_REPEATS_2"/>
    <property type="match status" value="1"/>
</dbReference>
<comment type="caution">
    <text evidence="3">The sequence shown here is derived from an EMBL/GenBank/DDBJ whole genome shotgun (WGS) entry which is preliminary data.</text>
</comment>
<dbReference type="Pfam" id="PF00400">
    <property type="entry name" value="WD40"/>
    <property type="match status" value="1"/>
</dbReference>
<dbReference type="SMART" id="SM00320">
    <property type="entry name" value="WD40"/>
    <property type="match status" value="3"/>
</dbReference>
<feature type="compositionally biased region" description="Basic residues" evidence="2">
    <location>
        <begin position="86"/>
        <end position="99"/>
    </location>
</feature>
<dbReference type="PROSITE" id="PS50294">
    <property type="entry name" value="WD_REPEATS_REGION"/>
    <property type="match status" value="1"/>
</dbReference>
<proteinExistence type="predicted"/>
<dbReference type="Gene3D" id="2.130.10.10">
    <property type="entry name" value="YVTN repeat-like/Quinoprotein amine dehydrogenase"/>
    <property type="match status" value="1"/>
</dbReference>
<feature type="region of interest" description="Disordered" evidence="2">
    <location>
        <begin position="147"/>
        <end position="172"/>
    </location>
</feature>
<evidence type="ECO:0000256" key="2">
    <source>
        <dbReference type="SAM" id="MobiDB-lite"/>
    </source>
</evidence>
<dbReference type="SUPFAM" id="SSF50998">
    <property type="entry name" value="Quinoprotein alcohol dehydrogenase-like"/>
    <property type="match status" value="1"/>
</dbReference>
<dbReference type="Proteomes" id="UP000038009">
    <property type="component" value="Unassembled WGS sequence"/>
</dbReference>
<sequence>MLSSTSLQDVLERAKQAKLHLRAALQRMEARHISQCHVDTARTSKPSENSTTHSAISPANTRTEAPRIVSMEWPLAPLMERARMRRKRDAQLQRRRAARQPKSVAAHVSSMSAADVMRNTLSQPLGAMAARLLSAATAGAPSLFSEPAASGPGEATTAARIAESSPPTHTSNPNVAAAETVAHMLSPSSSPHKGTMAKVFPHAHHRHASLRLPSPMRTPARYCSADARLHKPLSATSATSLPPPSDDGIGDVECRRTPREYRDRLSHSLLTFRAEAPPAKHRQRHTYHRAYHSSGCLHLQPSSKPITVHSAAQPDAQHSPFMRAHFTPPSALPPAHHFFSSSPIPLLAGAFSGGGTGGFSSPTMGNDRAQRRAVSSPNAKTRDAGAAAAGGDQPLSPSSLLSTGNLLPPLHQVHQEELHSCFASSWASSDADASSPSSCDTFFCPMTAPGADRVYNPLAPLPSLLRCYGDAETRNLFDDVLSTSTQCTESRSSSPCSSEWSARTSSTNVDVTHHATATAPGRHSRSPSRPLDEPGAMPKAAANPNQGSLHVESSRRRRASPRHNGSSVPSPNVQTQHSFATEMDAIEKGQVTPYVSYLFTPEARTVDLRQLEGQLRRRESLSPVAATCIRFCPAGEAYLVGTSSGLLWRVPVSGGQVVRATPLGNLWPPHAQAGGSAISSGVGPGTLSAAPAPSANNTTTATAAAPSAVRVSPGGVLSEADVSVSSAQLSSQPTPLSGHTAAVLSIAFNEDGTLYATAGLDGCIIVWKASTSAKLRRISAVWAGASAVQRAPHLVRFMPQNNNYLLVSYVDGSALHLYNSSTGLPVTNAAGTGLARMTVSSSSIASGAGGTASAGPKGLLKGGSKTNSGTGGGRCGAITALAVDLIASPFFVSGDADGRVVLWTYRAGDLVMWPTLRATSTPASSDNPDSGSSHAARHARSRSYVIDPPGYGLHSDPSSIGGGSVFSTPLYQLPELRRVAACELPVHAGGVAAISVSTLHAAQLHSLFRPCGSPYKDVVAAAERDGEEKSKASVHAEGRSHRALETTAQVLHAAAVQNRACREELEARQAEKEEAAAAGDDATGRSRRDDCGVTCSSAIKRKGSDDSTTATRTSSGGFPHILARLPSRLSDTFSALWSGSGGGSGSHGGAPSSPSVTAKACGADSSLASLKPSTPPAVPSDFCPAAVSEKELVKQLRIDALDVVCPLLILVTAPCDTVYSLGLLLQLQHGTLHHNHGAKGSSGHPSSAAWPTVSYRLYPLLKTTGPSRMRHIGVGAVASPDNHRLVVVAAPCEEGFVRVLPLLRVETAATAAATTTARADATTPGPGSGTPKSSGGATTQLTNKHVLATLPMPYGGRCTGVAWSPSGRFLVTITSEGIIYEWSRVYLLSTTITGCSSTAVNGATRKAVAGSLKRDTGFGKGRSSSNGAACHASLVSGEDDSSVIAPTTTAKGARKISTAADAAGVPANAAAAATQRRGCDTEYSDTVHRPASTLNFTSLLGRSMAAPTAATASTAVLAGQGNAACAAFLEEDAWRESFQRELERQRREQAALKLVTSPGDQDESEVSSSGYWLDGDAKTEGSLDTFDDDEETEEDDATASP</sequence>
<dbReference type="InterPro" id="IPR001680">
    <property type="entry name" value="WD40_rpt"/>
</dbReference>
<evidence type="ECO:0000256" key="1">
    <source>
        <dbReference type="PROSITE-ProRule" id="PRU00221"/>
    </source>
</evidence>
<evidence type="ECO:0000313" key="4">
    <source>
        <dbReference type="Proteomes" id="UP000038009"/>
    </source>
</evidence>
<keyword evidence="1" id="KW-0853">WD repeat</keyword>
<dbReference type="PANTHER" id="PTHR45333:SF1">
    <property type="entry name" value="CHROMOSOME UNDETERMINED SCAFFOLD_625, WHOLE GENOME SHOTGUN SEQUENCE"/>
    <property type="match status" value="1"/>
</dbReference>
<dbReference type="EMBL" id="LJSK01000024">
    <property type="protein sequence ID" value="KPI89415.1"/>
    <property type="molecule type" value="Genomic_DNA"/>
</dbReference>
<feature type="compositionally biased region" description="Polar residues" evidence="2">
    <location>
        <begin position="41"/>
        <end position="63"/>
    </location>
</feature>
<feature type="region of interest" description="Disordered" evidence="2">
    <location>
        <begin position="1551"/>
        <end position="1601"/>
    </location>
</feature>
<feature type="region of interest" description="Disordered" evidence="2">
    <location>
        <begin position="487"/>
        <end position="574"/>
    </location>
</feature>
<feature type="region of interest" description="Disordered" evidence="2">
    <location>
        <begin position="845"/>
        <end position="870"/>
    </location>
</feature>
<feature type="region of interest" description="Disordered" evidence="2">
    <location>
        <begin position="39"/>
        <end position="63"/>
    </location>
</feature>
<dbReference type="OrthoDB" id="4869960at2759"/>
<dbReference type="VEuPathDB" id="TriTrypDB:Lsey_0024_0080"/>
<dbReference type="PANTHER" id="PTHR45333">
    <property type="entry name" value="MEMBRANE PROTEIN-RELATED"/>
    <property type="match status" value="1"/>
</dbReference>
<feature type="compositionally biased region" description="Basic and acidic residues" evidence="2">
    <location>
        <begin position="1082"/>
        <end position="1091"/>
    </location>
</feature>
<gene>
    <name evidence="3" type="ORF">ABL78_1451</name>
</gene>
<keyword evidence="4" id="KW-1185">Reference proteome</keyword>
<dbReference type="InterPro" id="IPR015943">
    <property type="entry name" value="WD40/YVTN_repeat-like_dom_sf"/>
</dbReference>
<dbReference type="OMA" id="MPYGGRC"/>
<feature type="compositionally biased region" description="Low complexity" evidence="2">
    <location>
        <begin position="1106"/>
        <end position="1117"/>
    </location>
</feature>
<feature type="compositionally biased region" description="Polar residues" evidence="2">
    <location>
        <begin position="919"/>
        <end position="931"/>
    </location>
</feature>
<feature type="region of interest" description="Disordered" evidence="2">
    <location>
        <begin position="86"/>
        <end position="110"/>
    </location>
</feature>
<feature type="repeat" description="WD" evidence="1">
    <location>
        <begin position="736"/>
        <end position="777"/>
    </location>
</feature>
<reference evidence="3 4" key="1">
    <citation type="journal article" date="2015" name="PLoS Pathog.">
        <title>Leptomonas seymouri: Adaptations to the Dixenous Life Cycle Analyzed by Genome Sequencing, Transcriptome Profiling and Co-infection with Leishmania donovani.</title>
        <authorList>
            <person name="Kraeva N."/>
            <person name="Butenko A."/>
            <person name="Hlavacova J."/>
            <person name="Kostygov A."/>
            <person name="Myskova J."/>
            <person name="Grybchuk D."/>
            <person name="Lestinova T."/>
            <person name="Votypka J."/>
            <person name="Volf P."/>
            <person name="Opperdoes F."/>
            <person name="Flegontov P."/>
            <person name="Lukes J."/>
            <person name="Yurchenko V."/>
        </authorList>
    </citation>
    <scope>NUCLEOTIDE SEQUENCE [LARGE SCALE GENOMIC DNA]</scope>
    <source>
        <strain evidence="3 4">ATCC 30220</strain>
    </source>
</reference>
<dbReference type="InterPro" id="IPR011047">
    <property type="entry name" value="Quinoprotein_ADH-like_sf"/>
</dbReference>
<feature type="compositionally biased region" description="Polar residues" evidence="2">
    <location>
        <begin position="563"/>
        <end position="574"/>
    </location>
</feature>
<organism evidence="3 4">
    <name type="scientific">Leptomonas seymouri</name>
    <dbReference type="NCBI Taxonomy" id="5684"/>
    <lineage>
        <taxon>Eukaryota</taxon>
        <taxon>Discoba</taxon>
        <taxon>Euglenozoa</taxon>
        <taxon>Kinetoplastea</taxon>
        <taxon>Metakinetoplastina</taxon>
        <taxon>Trypanosomatida</taxon>
        <taxon>Trypanosomatidae</taxon>
        <taxon>Leishmaniinae</taxon>
        <taxon>Leptomonas</taxon>
    </lineage>
</organism>
<feature type="region of interest" description="Disordered" evidence="2">
    <location>
        <begin position="1097"/>
        <end position="1120"/>
    </location>
</feature>
<feature type="region of interest" description="Disordered" evidence="2">
    <location>
        <begin position="358"/>
        <end position="397"/>
    </location>
</feature>
<name>A0A0N1I8V8_LEPSE</name>
<feature type="compositionally biased region" description="Acidic residues" evidence="2">
    <location>
        <begin position="1585"/>
        <end position="1601"/>
    </location>
</feature>
<accession>A0A0N1I8V8</accession>
<feature type="region of interest" description="Disordered" evidence="2">
    <location>
        <begin position="1072"/>
        <end position="1091"/>
    </location>
</feature>
<feature type="region of interest" description="Disordered" evidence="2">
    <location>
        <begin position="919"/>
        <end position="939"/>
    </location>
</feature>
<feature type="region of interest" description="Disordered" evidence="2">
    <location>
        <begin position="1314"/>
        <end position="1339"/>
    </location>
</feature>
<protein>
    <submittedName>
        <fullName evidence="3">Uncharacterized protein</fullName>
    </submittedName>
</protein>
<evidence type="ECO:0000313" key="3">
    <source>
        <dbReference type="EMBL" id="KPI89415.1"/>
    </source>
</evidence>
<feature type="compositionally biased region" description="Low complexity" evidence="2">
    <location>
        <begin position="490"/>
        <end position="501"/>
    </location>
</feature>